<dbReference type="EMBL" id="CP080095">
    <property type="protein sequence ID" value="QYD67024.1"/>
    <property type="molecule type" value="Genomic_DNA"/>
</dbReference>
<dbReference type="RefSeq" id="WP_219796018.1">
    <property type="nucleotide sequence ID" value="NZ_CP080095.1"/>
</dbReference>
<proteinExistence type="predicted"/>
<organism evidence="2 3">
    <name type="scientific">Paraburkholderia edwinii</name>
    <dbReference type="NCBI Taxonomy" id="2861782"/>
    <lineage>
        <taxon>Bacteria</taxon>
        <taxon>Pseudomonadati</taxon>
        <taxon>Pseudomonadota</taxon>
        <taxon>Betaproteobacteria</taxon>
        <taxon>Burkholderiales</taxon>
        <taxon>Burkholderiaceae</taxon>
        <taxon>Paraburkholderia</taxon>
    </lineage>
</organism>
<feature type="domain" description="UBP-type" evidence="1">
    <location>
        <begin position="3"/>
        <end position="90"/>
    </location>
</feature>
<dbReference type="Proteomes" id="UP000826462">
    <property type="component" value="Chromosome 1"/>
</dbReference>
<accession>A0ABX8UEK8</accession>
<name>A0ABX8UEK8_9BURK</name>
<reference evidence="2 3" key="1">
    <citation type="submission" date="2021-07" db="EMBL/GenBank/DDBJ databases">
        <title>Paraburkholderia edwinii protects Aspergillus sp. from phenazines by acting as a toxin sponge.</title>
        <authorList>
            <person name="Dahlstrom K.M."/>
            <person name="Newman D.K."/>
        </authorList>
    </citation>
    <scope>NUCLEOTIDE SEQUENCE [LARGE SCALE GENOMIC DNA]</scope>
    <source>
        <strain evidence="2 3">Pe01</strain>
    </source>
</reference>
<evidence type="ECO:0000313" key="2">
    <source>
        <dbReference type="EMBL" id="QYD67024.1"/>
    </source>
</evidence>
<sequence length="90" mass="10108">MTPTCTHLDGIRVLQTPKDYCEDCVKLGQPWVHLRLCMSCGHVACCDSSPNRHASAHYHATGHPLVRSIEPGESWIWCYRDEMIAGEVAQ</sequence>
<dbReference type="InterPro" id="IPR013083">
    <property type="entry name" value="Znf_RING/FYVE/PHD"/>
</dbReference>
<protein>
    <submittedName>
        <fullName evidence="2">UBP-type zinc finger domain-containing protein</fullName>
    </submittedName>
</protein>
<gene>
    <name evidence="2" type="ORF">KZJ38_11415</name>
</gene>
<dbReference type="PROSITE" id="PS50271">
    <property type="entry name" value="ZF_UBP"/>
    <property type="match status" value="1"/>
</dbReference>
<evidence type="ECO:0000259" key="1">
    <source>
        <dbReference type="PROSITE" id="PS50271"/>
    </source>
</evidence>
<dbReference type="SUPFAM" id="SSF57850">
    <property type="entry name" value="RING/U-box"/>
    <property type="match status" value="1"/>
</dbReference>
<dbReference type="Gene3D" id="3.30.40.10">
    <property type="entry name" value="Zinc/RING finger domain, C3HC4 (zinc finger)"/>
    <property type="match status" value="1"/>
</dbReference>
<keyword evidence="3" id="KW-1185">Reference proteome</keyword>
<dbReference type="Pfam" id="PF02148">
    <property type="entry name" value="zf-UBP"/>
    <property type="match status" value="1"/>
</dbReference>
<dbReference type="InterPro" id="IPR001607">
    <property type="entry name" value="Znf_UBP"/>
</dbReference>
<evidence type="ECO:0000313" key="3">
    <source>
        <dbReference type="Proteomes" id="UP000826462"/>
    </source>
</evidence>